<gene>
    <name evidence="5" type="primary">adk</name>
    <name evidence="9" type="ORF">COT80_03160</name>
</gene>
<feature type="binding site" evidence="5">
    <location>
        <position position="131"/>
    </location>
    <ligand>
        <name>ATP</name>
        <dbReference type="ChEBI" id="CHEBI:30616"/>
    </ligand>
</feature>
<proteinExistence type="inferred from homology"/>
<dbReference type="HAMAP" id="MF_00235">
    <property type="entry name" value="Adenylate_kinase_Adk"/>
    <property type="match status" value="1"/>
</dbReference>
<dbReference type="GO" id="GO:0004017">
    <property type="term" value="F:AMP kinase activity"/>
    <property type="evidence" value="ECO:0007669"/>
    <property type="project" value="UniProtKB-UniRule"/>
</dbReference>
<keyword evidence="2 5" id="KW-0545">Nucleotide biosynthesis</keyword>
<dbReference type="GO" id="GO:0005737">
    <property type="term" value="C:cytoplasm"/>
    <property type="evidence" value="ECO:0007669"/>
    <property type="project" value="UniProtKB-SubCell"/>
</dbReference>
<dbReference type="EC" id="2.7.4.3" evidence="5 7"/>
<comment type="caution">
    <text evidence="9">The sequence shown here is derived from an EMBL/GenBank/DDBJ whole genome shotgun (WGS) entry which is preliminary data.</text>
</comment>
<dbReference type="SUPFAM" id="SSF52540">
    <property type="entry name" value="P-loop containing nucleoside triphosphate hydrolases"/>
    <property type="match status" value="1"/>
</dbReference>
<evidence type="ECO:0000313" key="10">
    <source>
        <dbReference type="Proteomes" id="UP000229056"/>
    </source>
</evidence>
<evidence type="ECO:0000256" key="4">
    <source>
        <dbReference type="ARBA" id="ARBA00022777"/>
    </source>
</evidence>
<comment type="pathway">
    <text evidence="5">Purine metabolism; AMP biosynthesis via salvage pathway; AMP from ADP: step 1/1.</text>
</comment>
<keyword evidence="3 5" id="KW-0547">Nucleotide-binding</keyword>
<feature type="binding site" evidence="5">
    <location>
        <position position="174"/>
    </location>
    <ligand>
        <name>AMP</name>
        <dbReference type="ChEBI" id="CHEBI:456215"/>
    </ligand>
</feature>
<comment type="caution">
    <text evidence="5">Lacks conserved residue(s) required for the propagation of feature annotation.</text>
</comment>
<accession>A0A2H0W321</accession>
<feature type="binding site" evidence="5">
    <location>
        <position position="163"/>
    </location>
    <ligand>
        <name>AMP</name>
        <dbReference type="ChEBI" id="CHEBI:456215"/>
    </ligand>
</feature>
<dbReference type="PANTHER" id="PTHR23359">
    <property type="entry name" value="NUCLEOTIDE KINASE"/>
    <property type="match status" value="1"/>
</dbReference>
<dbReference type="GO" id="GO:0005524">
    <property type="term" value="F:ATP binding"/>
    <property type="evidence" value="ECO:0007669"/>
    <property type="project" value="UniProtKB-UniRule"/>
</dbReference>
<feature type="binding site" evidence="5">
    <location>
        <begin position="66"/>
        <end position="68"/>
    </location>
    <ligand>
        <name>AMP</name>
        <dbReference type="ChEBI" id="CHEBI:456215"/>
    </ligand>
</feature>
<dbReference type="UniPathway" id="UPA00588">
    <property type="reaction ID" value="UER00649"/>
</dbReference>
<evidence type="ECO:0000259" key="8">
    <source>
        <dbReference type="Pfam" id="PF05191"/>
    </source>
</evidence>
<name>A0A2H0W321_9BACT</name>
<evidence type="ECO:0000256" key="1">
    <source>
        <dbReference type="ARBA" id="ARBA00022679"/>
    </source>
</evidence>
<comment type="domain">
    <text evidence="5">Consists of three domains, a large central CORE domain and two small peripheral domains, NMPbind and LID, which undergo movements during catalysis. The LID domain closes over the site of phosphoryl transfer upon ATP binding. Assembling and dissambling the active center during each catalytic cycle provides an effective means to prevent ATP hydrolysis.</text>
</comment>
<dbReference type="Gene3D" id="3.40.50.300">
    <property type="entry name" value="P-loop containing nucleotide triphosphate hydrolases"/>
    <property type="match status" value="1"/>
</dbReference>
<dbReference type="PROSITE" id="PS00113">
    <property type="entry name" value="ADENYLATE_KINASE"/>
    <property type="match status" value="1"/>
</dbReference>
<dbReference type="InterPro" id="IPR033690">
    <property type="entry name" value="Adenylat_kinase_CS"/>
</dbReference>
<feature type="binding site" evidence="5">
    <location>
        <position position="202"/>
    </location>
    <ligand>
        <name>ATP</name>
        <dbReference type="ChEBI" id="CHEBI:30616"/>
    </ligand>
</feature>
<keyword evidence="4 5" id="KW-0418">Kinase</keyword>
<evidence type="ECO:0000256" key="5">
    <source>
        <dbReference type="HAMAP-Rule" id="MF_00235"/>
    </source>
</evidence>
<dbReference type="Proteomes" id="UP000229056">
    <property type="component" value="Unassembled WGS sequence"/>
</dbReference>
<evidence type="ECO:0000256" key="6">
    <source>
        <dbReference type="RuleBase" id="RU003330"/>
    </source>
</evidence>
<dbReference type="AlphaFoldDB" id="A0A2H0W321"/>
<dbReference type="CDD" id="cd01428">
    <property type="entry name" value="ADK"/>
    <property type="match status" value="1"/>
</dbReference>
<keyword evidence="1 5" id="KW-0808">Transferase</keyword>
<dbReference type="InterPro" id="IPR036193">
    <property type="entry name" value="ADK_active_lid_dom_sf"/>
</dbReference>
<comment type="catalytic activity">
    <reaction evidence="5 7">
        <text>AMP + ATP = 2 ADP</text>
        <dbReference type="Rhea" id="RHEA:12973"/>
        <dbReference type="ChEBI" id="CHEBI:30616"/>
        <dbReference type="ChEBI" id="CHEBI:456215"/>
        <dbReference type="ChEBI" id="CHEBI:456216"/>
        <dbReference type="EC" id="2.7.4.3"/>
    </reaction>
</comment>
<keyword evidence="5 7" id="KW-0067">ATP-binding</keyword>
<feature type="binding site" evidence="5">
    <location>
        <position position="44"/>
    </location>
    <ligand>
        <name>AMP</name>
        <dbReference type="ChEBI" id="CHEBI:456215"/>
    </ligand>
</feature>
<dbReference type="InterPro" id="IPR007862">
    <property type="entry name" value="Adenylate_kinase_lid-dom"/>
</dbReference>
<evidence type="ECO:0000256" key="2">
    <source>
        <dbReference type="ARBA" id="ARBA00022727"/>
    </source>
</evidence>
<dbReference type="Pfam" id="PF00406">
    <property type="entry name" value="ADK"/>
    <property type="match status" value="1"/>
</dbReference>
<comment type="subcellular location">
    <subcellularLocation>
        <location evidence="5 7">Cytoplasm</location>
    </subcellularLocation>
</comment>
<dbReference type="InterPro" id="IPR027417">
    <property type="entry name" value="P-loop_NTPase"/>
</dbReference>
<dbReference type="EMBL" id="PEZY01000012">
    <property type="protein sequence ID" value="PIS05746.1"/>
    <property type="molecule type" value="Genomic_DNA"/>
</dbReference>
<organism evidence="9 10">
    <name type="scientific">Candidatus Buchananbacteria bacterium CG10_big_fil_rev_8_21_14_0_10_33_19</name>
    <dbReference type="NCBI Taxonomy" id="1974525"/>
    <lineage>
        <taxon>Bacteria</taxon>
        <taxon>Candidatus Buchananiibacteriota</taxon>
    </lineage>
</organism>
<dbReference type="Pfam" id="PF05191">
    <property type="entry name" value="ADK_lid"/>
    <property type="match status" value="1"/>
</dbReference>
<dbReference type="InterPro" id="IPR006259">
    <property type="entry name" value="Adenyl_kin_sub"/>
</dbReference>
<comment type="similarity">
    <text evidence="5 6">Belongs to the adenylate kinase family.</text>
</comment>
<evidence type="ECO:0000256" key="7">
    <source>
        <dbReference type="RuleBase" id="RU003331"/>
    </source>
</evidence>
<dbReference type="SUPFAM" id="SSF57774">
    <property type="entry name" value="Microbial and mitochondrial ADK, insert 'zinc finger' domain"/>
    <property type="match status" value="1"/>
</dbReference>
<comment type="subunit">
    <text evidence="5 7">Monomer.</text>
</comment>
<dbReference type="GO" id="GO:0044209">
    <property type="term" value="P:AMP salvage"/>
    <property type="evidence" value="ECO:0007669"/>
    <property type="project" value="UniProtKB-UniRule"/>
</dbReference>
<protein>
    <recommendedName>
        <fullName evidence="5 7">Adenylate kinase</fullName>
        <shortName evidence="5">AK</shortName>
        <ecNumber evidence="5 7">2.7.4.3</ecNumber>
    </recommendedName>
    <alternativeName>
        <fullName evidence="5">ATP-AMP transphosphorylase</fullName>
    </alternativeName>
    <alternativeName>
        <fullName evidence="5">ATP:AMP phosphotransferase</fullName>
    </alternativeName>
    <alternativeName>
        <fullName evidence="5">Adenylate monophosphate kinase</fullName>
    </alternativeName>
</protein>
<dbReference type="NCBIfam" id="TIGR01351">
    <property type="entry name" value="adk"/>
    <property type="match status" value="1"/>
</dbReference>
<sequence length="221" mass="25196">MMKKNSKPFEIILFGPPVSGKGTQAKLLATVLNIPHISAGHLLRLAEEDKSNPYHKQISDLIDNGQLVPSEIVNQMVKKRLAKTDCVKGYVLDGYPRTFDQVAVLEQIAGIDYVFLIDVSDKIVKARITGRRICQNNHQWNLQSSPPRVRGICDICGGKISIRKDDSLDKIKKRLKIYHEHVNPIIKYYKKQKKLITINGDQHIEDVFQDIVKYIIGEIRK</sequence>
<evidence type="ECO:0000256" key="3">
    <source>
        <dbReference type="ARBA" id="ARBA00022741"/>
    </source>
</evidence>
<comment type="function">
    <text evidence="5">Catalyzes the reversible transfer of the terminal phosphate group between ATP and AMP. Plays an important role in cellular energy homeostasis and in adenine nucleotide metabolism.</text>
</comment>
<feature type="binding site" evidence="5">
    <location>
        <begin position="94"/>
        <end position="97"/>
    </location>
    <ligand>
        <name>AMP</name>
        <dbReference type="ChEBI" id="CHEBI:456215"/>
    </ligand>
</feature>
<dbReference type="InterPro" id="IPR000850">
    <property type="entry name" value="Adenylat/UMP-CMP_kin"/>
</dbReference>
<dbReference type="PRINTS" id="PR00094">
    <property type="entry name" value="ADENYLTKNASE"/>
</dbReference>
<reference evidence="10" key="1">
    <citation type="submission" date="2017-09" db="EMBL/GenBank/DDBJ databases">
        <title>Depth-based differentiation of microbial function through sediment-hosted aquifers and enrichment of novel symbionts in the deep terrestrial subsurface.</title>
        <authorList>
            <person name="Probst A.J."/>
            <person name="Ladd B."/>
            <person name="Jarett J.K."/>
            <person name="Geller-Mcgrath D.E."/>
            <person name="Sieber C.M.K."/>
            <person name="Emerson J.B."/>
            <person name="Anantharaman K."/>
            <person name="Thomas B.C."/>
            <person name="Malmstrom R."/>
            <person name="Stieglmeier M."/>
            <person name="Klingl A."/>
            <person name="Woyke T."/>
            <person name="Ryan C.M."/>
            <person name="Banfield J.F."/>
        </authorList>
    </citation>
    <scope>NUCLEOTIDE SEQUENCE [LARGE SCALE GENOMIC DNA]</scope>
</reference>
<feature type="domain" description="Adenylate kinase active site lid" evidence="8">
    <location>
        <begin position="131"/>
        <end position="165"/>
    </location>
</feature>
<keyword evidence="5" id="KW-0963">Cytoplasm</keyword>
<evidence type="ECO:0000313" key="9">
    <source>
        <dbReference type="EMBL" id="PIS05746.1"/>
    </source>
</evidence>
<feature type="binding site" evidence="5">
    <location>
        <position position="101"/>
    </location>
    <ligand>
        <name>AMP</name>
        <dbReference type="ChEBI" id="CHEBI:456215"/>
    </ligand>
</feature>